<name>A0ABV4U8E0_9BACT</name>
<evidence type="ECO:0000259" key="5">
    <source>
        <dbReference type="Pfam" id="PF00149"/>
    </source>
</evidence>
<dbReference type="InterPro" id="IPR029052">
    <property type="entry name" value="Metallo-depent_PP-like"/>
</dbReference>
<dbReference type="RefSeq" id="WP_425346803.1">
    <property type="nucleotide sequence ID" value="NZ_JBGUBD010000012.1"/>
</dbReference>
<dbReference type="Proteomes" id="UP001575105">
    <property type="component" value="Unassembled WGS sequence"/>
</dbReference>
<keyword evidence="7" id="KW-1185">Reference proteome</keyword>
<evidence type="ECO:0000256" key="4">
    <source>
        <dbReference type="ARBA" id="ARBA00025742"/>
    </source>
</evidence>
<protein>
    <submittedName>
        <fullName evidence="6">Metallophosphoesterase</fullName>
        <ecNumber evidence="6">3.1.-.-</ecNumber>
    </submittedName>
</protein>
<keyword evidence="1" id="KW-0479">Metal-binding</keyword>
<keyword evidence="3" id="KW-0408">Iron</keyword>
<evidence type="ECO:0000313" key="7">
    <source>
        <dbReference type="Proteomes" id="UP001575105"/>
    </source>
</evidence>
<proteinExistence type="inferred from homology"/>
<dbReference type="InterPro" id="IPR004843">
    <property type="entry name" value="Calcineurin-like_PHP"/>
</dbReference>
<gene>
    <name evidence="6" type="ORF">ACERK3_16475</name>
</gene>
<evidence type="ECO:0000256" key="1">
    <source>
        <dbReference type="ARBA" id="ARBA00022723"/>
    </source>
</evidence>
<feature type="domain" description="Calcineurin-like phosphoesterase" evidence="5">
    <location>
        <begin position="1"/>
        <end position="222"/>
    </location>
</feature>
<dbReference type="PANTHER" id="PTHR42988">
    <property type="entry name" value="PHOSPHOHYDROLASE"/>
    <property type="match status" value="1"/>
</dbReference>
<comment type="similarity">
    <text evidence="4">Belongs to the cyclic nucleotide phosphodiesterase class-III family.</text>
</comment>
<dbReference type="Gene3D" id="3.60.21.10">
    <property type="match status" value="1"/>
</dbReference>
<evidence type="ECO:0000256" key="2">
    <source>
        <dbReference type="ARBA" id="ARBA00022801"/>
    </source>
</evidence>
<dbReference type="Pfam" id="PF00149">
    <property type="entry name" value="Metallophos"/>
    <property type="match status" value="1"/>
</dbReference>
<evidence type="ECO:0000256" key="3">
    <source>
        <dbReference type="ARBA" id="ARBA00023004"/>
    </source>
</evidence>
<organism evidence="6 7">
    <name type="scientific">Natronomicrosphaera hydrolytica</name>
    <dbReference type="NCBI Taxonomy" id="3242702"/>
    <lineage>
        <taxon>Bacteria</taxon>
        <taxon>Pseudomonadati</taxon>
        <taxon>Planctomycetota</taxon>
        <taxon>Phycisphaerae</taxon>
        <taxon>Phycisphaerales</taxon>
        <taxon>Phycisphaeraceae</taxon>
        <taxon>Natronomicrosphaera</taxon>
    </lineage>
</organism>
<keyword evidence="2 6" id="KW-0378">Hydrolase</keyword>
<dbReference type="EMBL" id="JBGUBD010000012">
    <property type="protein sequence ID" value="MFA9479880.1"/>
    <property type="molecule type" value="Genomic_DNA"/>
</dbReference>
<reference evidence="6 7" key="1">
    <citation type="submission" date="2024-08" db="EMBL/GenBank/DDBJ databases">
        <title>Whole-genome sequencing of halo(alkali)philic microorganisms from hypersaline lakes.</title>
        <authorList>
            <person name="Sorokin D.Y."/>
            <person name="Merkel A.Y."/>
            <person name="Messina E."/>
            <person name="Yakimov M."/>
        </authorList>
    </citation>
    <scope>NUCLEOTIDE SEQUENCE [LARGE SCALE GENOMIC DNA]</scope>
    <source>
        <strain evidence="6 7">AB-hyl4</strain>
    </source>
</reference>
<sequence length="304" mass="34858">MRIAIIGDIHHFRLKVDFKRLLGKRLLGQSNLWFNRRFRFNHSLLDLVIERTAELQPDLVLLTGDVTTTSLEDEFSDIVRYFEPLAQTAPVLMVPGNHDRYTFRSAKSRRVETIMSSLLPRAFPHHQKLSDRWHLLGLDSARPQVVFSRGELGQEQFQRTAKILESMKEDEGVLVLCHYPASTPPGTPRTWAHDMAEGEKLDKLLEKCPARVVFVHGHIHKPWHWIRRNGQGPHLTCVNAGAPCMTSANYPMGQGFWELQLPDDPHHELHLTHHVPTPDGHYGTFGAKGRARHADATWQVRRVV</sequence>
<accession>A0ABV4U8E0</accession>
<evidence type="ECO:0000313" key="6">
    <source>
        <dbReference type="EMBL" id="MFA9479880.1"/>
    </source>
</evidence>
<dbReference type="PANTHER" id="PTHR42988:SF2">
    <property type="entry name" value="CYCLIC NUCLEOTIDE PHOSPHODIESTERASE CBUA0032-RELATED"/>
    <property type="match status" value="1"/>
</dbReference>
<dbReference type="SUPFAM" id="SSF56300">
    <property type="entry name" value="Metallo-dependent phosphatases"/>
    <property type="match status" value="1"/>
</dbReference>
<dbReference type="InterPro" id="IPR050884">
    <property type="entry name" value="CNP_phosphodiesterase-III"/>
</dbReference>
<dbReference type="EC" id="3.1.-.-" evidence="6"/>
<dbReference type="GO" id="GO:0016787">
    <property type="term" value="F:hydrolase activity"/>
    <property type="evidence" value="ECO:0007669"/>
    <property type="project" value="UniProtKB-KW"/>
</dbReference>
<comment type="caution">
    <text evidence="6">The sequence shown here is derived from an EMBL/GenBank/DDBJ whole genome shotgun (WGS) entry which is preliminary data.</text>
</comment>